<dbReference type="KEGG" id="xpo:XPG1_2624"/>
<dbReference type="Proteomes" id="UP000032735">
    <property type="component" value="Chromosome"/>
</dbReference>
<reference evidence="3 4" key="1">
    <citation type="submission" date="2013-07" db="EMBL/GenBank/DDBJ databases">
        <authorList>
            <person name="Genoscope - CEA"/>
        </authorList>
    </citation>
    <scope>NUCLEOTIDE SEQUENCE [LARGE SCALE GENOMIC DNA]</scope>
    <source>
        <strain evidence="3 4">G6</strain>
    </source>
</reference>
<organism evidence="3 4">
    <name type="scientific">Xenorhabdus poinarii G6</name>
    <dbReference type="NCBI Taxonomy" id="1354304"/>
    <lineage>
        <taxon>Bacteria</taxon>
        <taxon>Pseudomonadati</taxon>
        <taxon>Pseudomonadota</taxon>
        <taxon>Gammaproteobacteria</taxon>
        <taxon>Enterobacterales</taxon>
        <taxon>Morganellaceae</taxon>
        <taxon>Xenorhabdus</taxon>
    </lineage>
</organism>
<dbReference type="GO" id="GO:0003677">
    <property type="term" value="F:DNA binding"/>
    <property type="evidence" value="ECO:0007669"/>
    <property type="project" value="InterPro"/>
</dbReference>
<evidence type="ECO:0008006" key="5">
    <source>
        <dbReference type="Google" id="ProtNLM"/>
    </source>
</evidence>
<name>A0A068R5X2_9GAMM</name>
<dbReference type="InterPro" id="IPR024473">
    <property type="entry name" value="Transposases_IS4_N"/>
</dbReference>
<dbReference type="InterPro" id="IPR012337">
    <property type="entry name" value="RNaseH-like_sf"/>
</dbReference>
<dbReference type="GO" id="GO:0006313">
    <property type="term" value="P:DNA transposition"/>
    <property type="evidence" value="ECO:0007669"/>
    <property type="project" value="InterPro"/>
</dbReference>
<dbReference type="AlphaFoldDB" id="A0A068R5X2"/>
<evidence type="ECO:0000313" key="3">
    <source>
        <dbReference type="EMBL" id="CDG22276.1"/>
    </source>
</evidence>
<dbReference type="HOGENOM" id="CLU_028400_1_1_6"/>
<dbReference type="STRING" id="1354304.XPG1_2624"/>
<dbReference type="NCBIfam" id="NF033592">
    <property type="entry name" value="transpos_IS4_1"/>
    <property type="match status" value="1"/>
</dbReference>
<dbReference type="EMBL" id="FO704551">
    <property type="protein sequence ID" value="CDG22276.1"/>
    <property type="molecule type" value="Genomic_DNA"/>
</dbReference>
<dbReference type="Pfam" id="PF13006">
    <property type="entry name" value="Nterm_IS4"/>
    <property type="match status" value="1"/>
</dbReference>
<keyword evidence="4" id="KW-1185">Reference proteome</keyword>
<gene>
    <name evidence="3" type="ORF">XPG1_2624</name>
</gene>
<evidence type="ECO:0000259" key="1">
    <source>
        <dbReference type="Pfam" id="PF01609"/>
    </source>
</evidence>
<feature type="domain" description="Transposase IS4-like" evidence="1">
    <location>
        <begin position="131"/>
        <end position="352"/>
    </location>
</feature>
<evidence type="ECO:0000259" key="2">
    <source>
        <dbReference type="Pfam" id="PF13006"/>
    </source>
</evidence>
<protein>
    <recommendedName>
        <fullName evidence="5">Transposase</fullName>
    </recommendedName>
</protein>
<dbReference type="GO" id="GO:0004803">
    <property type="term" value="F:transposase activity"/>
    <property type="evidence" value="ECO:0007669"/>
    <property type="project" value="InterPro"/>
</dbReference>
<dbReference type="PANTHER" id="PTHR37529">
    <property type="entry name" value="TRANSPOSASE INSG FOR INSERTION SEQUENCE ELEMENT IS4-RELATED"/>
    <property type="match status" value="1"/>
</dbReference>
<sequence>MSEFSRELQATAEFNYPESIDAFSKNIPLEWVTEAVRETGCATVRKRRFPAEQAVWLVLGIGLMRNRSINDVCDKLELAFPDARGELPSLASSSITQARHRIGVEPLRHLFHTTATAWEKEDTTQAVCGLKVLCVDGTQFKGPETADNQLLGYASGKATFPSVLAVTLMSARTHLISDVAFGPITDSEIAYAQQLVGSAPANTLTLFDRGFFSAELLQAWRGAGKNTHWLTPIKKKMRYEVIETYSPYDKLIKLPVSPQAQAVYPHLGKSWQARLILIPEPNGEIKGFITSMECPETYPLKEILEVYWARWEIEEGYGELKQRQLNNTAILRSQKRTGIYQELWGIFIAYNLVRLEMVRMAEEHNVEPLRISFINALRLIQDEFLWCSGRSPGTVPQKLKALRANGKRLILPKKRKRQSVPRQILYKAHRYPHKKRTARA</sequence>
<dbReference type="OrthoDB" id="9796012at2"/>
<dbReference type="PANTHER" id="PTHR37529:SF1">
    <property type="entry name" value="TRANSPOSASE INSG FOR INSERTION SEQUENCE ELEMENT IS4-RELATED"/>
    <property type="match status" value="1"/>
</dbReference>
<dbReference type="InterPro" id="IPR002559">
    <property type="entry name" value="Transposase_11"/>
</dbReference>
<evidence type="ECO:0000313" key="4">
    <source>
        <dbReference type="Proteomes" id="UP000032735"/>
    </source>
</evidence>
<dbReference type="Pfam" id="PF01609">
    <property type="entry name" value="DDE_Tnp_1"/>
    <property type="match status" value="1"/>
</dbReference>
<feature type="domain" description="Transposase IS4 N-terminal" evidence="2">
    <location>
        <begin position="18"/>
        <end position="111"/>
    </location>
</feature>
<proteinExistence type="predicted"/>
<dbReference type="InterPro" id="IPR047952">
    <property type="entry name" value="Transpos_IS4"/>
</dbReference>
<accession>A0A068R5X2</accession>
<dbReference type="SUPFAM" id="SSF53098">
    <property type="entry name" value="Ribonuclease H-like"/>
    <property type="match status" value="1"/>
</dbReference>
<dbReference type="RefSeq" id="WP_045959251.1">
    <property type="nucleotide sequence ID" value="NZ_FO704551.1"/>
</dbReference>